<dbReference type="InterPro" id="IPR030960">
    <property type="entry name" value="DHQS/DOIS_N"/>
</dbReference>
<dbReference type="RefSeq" id="WP_014437289.1">
    <property type="nucleotide sequence ID" value="NC_017080.1"/>
</dbReference>
<evidence type="ECO:0000256" key="5">
    <source>
        <dbReference type="ARBA" id="ARBA00023239"/>
    </source>
</evidence>
<dbReference type="EMBL" id="AP012338">
    <property type="protein sequence ID" value="BAM04071.1"/>
    <property type="molecule type" value="Genomic_DNA"/>
</dbReference>
<evidence type="ECO:0000259" key="6">
    <source>
        <dbReference type="Pfam" id="PF01761"/>
    </source>
</evidence>
<protein>
    <submittedName>
        <fullName evidence="8">Putative 3-dehydroquinate synthase</fullName>
        <ecNumber evidence="8">4.2.3.4</ecNumber>
    </submittedName>
</protein>
<reference evidence="8 9" key="1">
    <citation type="submission" date="2012-02" db="EMBL/GenBank/DDBJ databases">
        <title>Complete genome sequence of Phycisphaera mikurensis NBRC 102666.</title>
        <authorList>
            <person name="Ankai A."/>
            <person name="Hosoyama A."/>
            <person name="Terui Y."/>
            <person name="Sekine M."/>
            <person name="Fukai R."/>
            <person name="Kato Y."/>
            <person name="Nakamura S."/>
            <person name="Yamada-Narita S."/>
            <person name="Kawakoshi A."/>
            <person name="Fukunaga Y."/>
            <person name="Yamazaki S."/>
            <person name="Fujita N."/>
        </authorList>
    </citation>
    <scope>NUCLEOTIDE SEQUENCE [LARGE SCALE GENOMIC DNA]</scope>
    <source>
        <strain evidence="9">NBRC 102666 / KCTC 22515 / FYK2301M01</strain>
    </source>
</reference>
<evidence type="ECO:0000256" key="3">
    <source>
        <dbReference type="ARBA" id="ARBA00023027"/>
    </source>
</evidence>
<keyword evidence="3" id="KW-0520">NAD</keyword>
<dbReference type="Pfam" id="PF01761">
    <property type="entry name" value="DHQ_synthase"/>
    <property type="match status" value="1"/>
</dbReference>
<dbReference type="CDD" id="cd08198">
    <property type="entry name" value="DHQS-like"/>
    <property type="match status" value="1"/>
</dbReference>
<evidence type="ECO:0000256" key="2">
    <source>
        <dbReference type="ARBA" id="ARBA00022605"/>
    </source>
</evidence>
<evidence type="ECO:0000313" key="8">
    <source>
        <dbReference type="EMBL" id="BAM04071.1"/>
    </source>
</evidence>
<dbReference type="PANTHER" id="PTHR43622">
    <property type="entry name" value="3-DEHYDROQUINATE SYNTHASE"/>
    <property type="match status" value="1"/>
</dbReference>
<dbReference type="SUPFAM" id="SSF56796">
    <property type="entry name" value="Dehydroquinate synthase-like"/>
    <property type="match status" value="1"/>
</dbReference>
<evidence type="ECO:0000313" key="9">
    <source>
        <dbReference type="Proteomes" id="UP000007881"/>
    </source>
</evidence>
<dbReference type="GO" id="GO:0008652">
    <property type="term" value="P:amino acid biosynthetic process"/>
    <property type="evidence" value="ECO:0007669"/>
    <property type="project" value="UniProtKB-KW"/>
</dbReference>
<dbReference type="Gene3D" id="1.20.1090.10">
    <property type="entry name" value="Dehydroquinate synthase-like - alpha domain"/>
    <property type="match status" value="1"/>
</dbReference>
<keyword evidence="2" id="KW-0028">Amino-acid biosynthesis</keyword>
<dbReference type="STRING" id="1142394.PSMK_19120"/>
<dbReference type="EC" id="4.2.3.4" evidence="8"/>
<keyword evidence="9" id="KW-1185">Reference proteome</keyword>
<dbReference type="PANTHER" id="PTHR43622:SF7">
    <property type="entry name" value="3-DEHYDROQUINATE SYNTHASE, CHLOROPLASTIC"/>
    <property type="match status" value="1"/>
</dbReference>
<comment type="cofactor">
    <cofactor evidence="1">
        <name>NAD(+)</name>
        <dbReference type="ChEBI" id="CHEBI:57540"/>
    </cofactor>
</comment>
<evidence type="ECO:0000256" key="1">
    <source>
        <dbReference type="ARBA" id="ARBA00001911"/>
    </source>
</evidence>
<dbReference type="GO" id="GO:0003856">
    <property type="term" value="F:3-dehydroquinate synthase activity"/>
    <property type="evidence" value="ECO:0007669"/>
    <property type="project" value="UniProtKB-EC"/>
</dbReference>
<dbReference type="InterPro" id="IPR050071">
    <property type="entry name" value="Dehydroquinate_synthase"/>
</dbReference>
<dbReference type="KEGG" id="phm:PSMK_19120"/>
<dbReference type="Pfam" id="PF24621">
    <property type="entry name" value="DHQS_C"/>
    <property type="match status" value="1"/>
</dbReference>
<keyword evidence="5 8" id="KW-0456">Lyase</keyword>
<sequence length="396" mass="43363">MPQDLDPANASARFDVDFSVPFRHRLRFTADALGDDEQALLGVFEPAEGRVRVMPVIDGGVADGEPDLVDRVTDLFDRHPDRLEQVGGIVRVDGGEGVKNDPAVVENLLSRLNKLDVDRRNYVLVIGGGAVLDAVGYAAAVAHRGVRLVRMPTTTLAQDDSGIGVKNAVNLFSKKNWKGTFAVPWAVINDAKLLESLPDGAFRAGFSEAVKVFLLKDADAFGRLCRDAKRIAQRDMRAALPVIKESALWHLRHITEGGDPFEALEARPLDFGHWSAHKLEAMTDFSLSHGDAVAIGLAIDCLYSRRVLGLPPRDCERILGCLDDLRLLASHPALARTEELMDGLEEFRQHLGGRLTITLIREPGDPVDVHEIDDEAMLASIRELQERVGVEAAATR</sequence>
<evidence type="ECO:0000259" key="7">
    <source>
        <dbReference type="Pfam" id="PF24621"/>
    </source>
</evidence>
<dbReference type="eggNOG" id="COG0337">
    <property type="taxonomic scope" value="Bacteria"/>
</dbReference>
<organism evidence="8 9">
    <name type="scientific">Phycisphaera mikurensis (strain NBRC 102666 / KCTC 22515 / FYK2301M01)</name>
    <dbReference type="NCBI Taxonomy" id="1142394"/>
    <lineage>
        <taxon>Bacteria</taxon>
        <taxon>Pseudomonadati</taxon>
        <taxon>Planctomycetota</taxon>
        <taxon>Phycisphaerae</taxon>
        <taxon>Phycisphaerales</taxon>
        <taxon>Phycisphaeraceae</taxon>
        <taxon>Phycisphaera</taxon>
    </lineage>
</organism>
<dbReference type="InterPro" id="IPR056179">
    <property type="entry name" value="DHQS_C"/>
</dbReference>
<proteinExistence type="predicted"/>
<dbReference type="NCBIfam" id="NF004852">
    <property type="entry name" value="PRK06203.1"/>
    <property type="match status" value="1"/>
</dbReference>
<dbReference type="PATRIC" id="fig|1142394.8.peg.1970"/>
<accession>I0IFN3</accession>
<name>I0IFN3_PHYMF</name>
<gene>
    <name evidence="8" type="ordered locus">PSMK_19120</name>
</gene>
<feature type="domain" description="3-dehydroquinate synthase N-terminal" evidence="6">
    <location>
        <begin position="91"/>
        <end position="203"/>
    </location>
</feature>
<keyword evidence="4" id="KW-0057">Aromatic amino acid biosynthesis</keyword>
<feature type="domain" description="3-dehydroquinate synthase C-terminal" evidence="7">
    <location>
        <begin position="205"/>
        <end position="332"/>
    </location>
</feature>
<evidence type="ECO:0000256" key="4">
    <source>
        <dbReference type="ARBA" id="ARBA00023141"/>
    </source>
</evidence>
<dbReference type="AlphaFoldDB" id="I0IFN3"/>
<dbReference type="Proteomes" id="UP000007881">
    <property type="component" value="Chromosome"/>
</dbReference>
<dbReference type="HOGENOM" id="CLU_001201_0_4_0"/>
<dbReference type="Gene3D" id="3.40.50.1970">
    <property type="match status" value="1"/>
</dbReference>
<dbReference type="GO" id="GO:0009073">
    <property type="term" value="P:aromatic amino acid family biosynthetic process"/>
    <property type="evidence" value="ECO:0007669"/>
    <property type="project" value="UniProtKB-KW"/>
</dbReference>
<dbReference type="OrthoDB" id="9806583at2"/>